<organism evidence="2 3">
    <name type="scientific">Komagataeibacter melomenusus</name>
    <dbReference type="NCBI Taxonomy" id="2766578"/>
    <lineage>
        <taxon>Bacteria</taxon>
        <taxon>Pseudomonadati</taxon>
        <taxon>Pseudomonadota</taxon>
        <taxon>Alphaproteobacteria</taxon>
        <taxon>Acetobacterales</taxon>
        <taxon>Acetobacteraceae</taxon>
        <taxon>Komagataeibacter</taxon>
    </lineage>
</organism>
<sequence length="145" mass="15983">MVDKIPGRAPDEHTGVQTQQEHAKGRLRLATGDKGFHPQSQHGNAARYNKYFKNNALIGNNNGPGMAALLWKAALPQLSKPSLPETFSCLPRNGRTRFACPVTAGWQAPVGAQAPAPHARVREVWKQHKSFIHTIYFFTTITCAL</sequence>
<proteinExistence type="predicted"/>
<name>A0ABX2ADF9_9PROT</name>
<dbReference type="Proteomes" id="UP000623090">
    <property type="component" value="Unassembled WGS sequence"/>
</dbReference>
<dbReference type="EMBL" id="JABJWC010000014">
    <property type="protein sequence ID" value="NPC66235.1"/>
    <property type="molecule type" value="Genomic_DNA"/>
</dbReference>
<feature type="region of interest" description="Disordered" evidence="1">
    <location>
        <begin position="1"/>
        <end position="23"/>
    </location>
</feature>
<accession>A0ABX2ADF9</accession>
<evidence type="ECO:0000313" key="3">
    <source>
        <dbReference type="Proteomes" id="UP000623090"/>
    </source>
</evidence>
<feature type="compositionally biased region" description="Basic and acidic residues" evidence="1">
    <location>
        <begin position="1"/>
        <end position="14"/>
    </location>
</feature>
<reference evidence="2 3" key="1">
    <citation type="journal article" date="2020" name="Microorganisms">
        <title>Description of Komagataeibacter melaceti sp. nov. and Komagataeibacter melomenusus sp. nov. Isolated from Apple Cider Vinegar.</title>
        <authorList>
            <person name="Maric L."/>
            <person name="Cleenwerck I."/>
            <person name="Accetto T."/>
            <person name="Vandamme P."/>
            <person name="Trcek J."/>
        </authorList>
    </citation>
    <scope>NUCLEOTIDE SEQUENCE [LARGE SCALE GENOMIC DNA]</scope>
    <source>
        <strain evidence="2 3">AV436</strain>
    </source>
</reference>
<gene>
    <name evidence="2" type="ORF">HNW77_07515</name>
</gene>
<evidence type="ECO:0000313" key="2">
    <source>
        <dbReference type="EMBL" id="NPC66235.1"/>
    </source>
</evidence>
<evidence type="ECO:0000256" key="1">
    <source>
        <dbReference type="SAM" id="MobiDB-lite"/>
    </source>
</evidence>
<comment type="caution">
    <text evidence="2">The sequence shown here is derived from an EMBL/GenBank/DDBJ whole genome shotgun (WGS) entry which is preliminary data.</text>
</comment>
<protein>
    <submittedName>
        <fullName evidence="2">Uncharacterized protein</fullName>
    </submittedName>
</protein>
<keyword evidence="3" id="KW-1185">Reference proteome</keyword>
<dbReference type="RefSeq" id="WP_172156534.1">
    <property type="nucleotide sequence ID" value="NZ_JABJWC010000014.1"/>
</dbReference>